<proteinExistence type="predicted"/>
<gene>
    <name evidence="1" type="ORF">SDC9_179901</name>
</gene>
<protein>
    <submittedName>
        <fullName evidence="1">Uncharacterized protein</fullName>
    </submittedName>
</protein>
<reference evidence="1" key="1">
    <citation type="submission" date="2019-08" db="EMBL/GenBank/DDBJ databases">
        <authorList>
            <person name="Kucharzyk K."/>
            <person name="Murdoch R.W."/>
            <person name="Higgins S."/>
            <person name="Loffler F."/>
        </authorList>
    </citation>
    <scope>NUCLEOTIDE SEQUENCE</scope>
</reference>
<organism evidence="1">
    <name type="scientific">bioreactor metagenome</name>
    <dbReference type="NCBI Taxonomy" id="1076179"/>
    <lineage>
        <taxon>unclassified sequences</taxon>
        <taxon>metagenomes</taxon>
        <taxon>ecological metagenomes</taxon>
    </lineage>
</organism>
<dbReference type="EMBL" id="VSSQ01084424">
    <property type="protein sequence ID" value="MPN32423.1"/>
    <property type="molecule type" value="Genomic_DNA"/>
</dbReference>
<dbReference type="AlphaFoldDB" id="A0A645H9F7"/>
<sequence length="69" mass="7196">MQLGLYPLVTMAAMFAGLRMMGFGGMLLAPIMVLILKAALAEPGDVAVAKQRAGHKFGKRQKNPPAAGA</sequence>
<comment type="caution">
    <text evidence="1">The sequence shown here is derived from an EMBL/GenBank/DDBJ whole genome shotgun (WGS) entry which is preliminary data.</text>
</comment>
<accession>A0A645H9F7</accession>
<name>A0A645H9F7_9ZZZZ</name>
<evidence type="ECO:0000313" key="1">
    <source>
        <dbReference type="EMBL" id="MPN32423.1"/>
    </source>
</evidence>